<evidence type="ECO:0000313" key="3">
    <source>
        <dbReference type="Proteomes" id="UP000507470"/>
    </source>
</evidence>
<reference evidence="2 3" key="1">
    <citation type="submission" date="2020-06" db="EMBL/GenBank/DDBJ databases">
        <authorList>
            <person name="Li R."/>
            <person name="Bekaert M."/>
        </authorList>
    </citation>
    <scope>NUCLEOTIDE SEQUENCE [LARGE SCALE GENOMIC DNA]</scope>
    <source>
        <strain evidence="3">wild</strain>
    </source>
</reference>
<dbReference type="InterPro" id="IPR001584">
    <property type="entry name" value="Integrase_cat-core"/>
</dbReference>
<name>A0A6J8ATQ0_MYTCO</name>
<dbReference type="InterPro" id="IPR036397">
    <property type="entry name" value="RNaseH_sf"/>
</dbReference>
<evidence type="ECO:0000313" key="2">
    <source>
        <dbReference type="EMBL" id="CAC5373693.1"/>
    </source>
</evidence>
<dbReference type="AlphaFoldDB" id="A0A6J8ATQ0"/>
<dbReference type="PANTHER" id="PTHR37984:SF15">
    <property type="entry name" value="INTEGRASE CATALYTIC DOMAIN-CONTAINING PROTEIN"/>
    <property type="match status" value="1"/>
</dbReference>
<feature type="domain" description="Integrase catalytic" evidence="1">
    <location>
        <begin position="13"/>
        <end position="130"/>
    </location>
</feature>
<dbReference type="Pfam" id="PF00665">
    <property type="entry name" value="rve"/>
    <property type="match status" value="1"/>
</dbReference>
<dbReference type="EMBL" id="CACVKT020001939">
    <property type="protein sequence ID" value="CAC5373693.1"/>
    <property type="molecule type" value="Genomic_DNA"/>
</dbReference>
<dbReference type="GO" id="GO:0003676">
    <property type="term" value="F:nucleic acid binding"/>
    <property type="evidence" value="ECO:0007669"/>
    <property type="project" value="InterPro"/>
</dbReference>
<gene>
    <name evidence="2" type="ORF">MCOR_11359</name>
</gene>
<dbReference type="InterPro" id="IPR012337">
    <property type="entry name" value="RNaseH-like_sf"/>
</dbReference>
<dbReference type="OrthoDB" id="7758825at2759"/>
<dbReference type="PROSITE" id="PS50994">
    <property type="entry name" value="INTEGRASE"/>
    <property type="match status" value="1"/>
</dbReference>
<dbReference type="PANTHER" id="PTHR37984">
    <property type="entry name" value="PROTEIN CBG26694"/>
    <property type="match status" value="1"/>
</dbReference>
<organism evidence="2 3">
    <name type="scientific">Mytilus coruscus</name>
    <name type="common">Sea mussel</name>
    <dbReference type="NCBI Taxonomy" id="42192"/>
    <lineage>
        <taxon>Eukaryota</taxon>
        <taxon>Metazoa</taxon>
        <taxon>Spiralia</taxon>
        <taxon>Lophotrochozoa</taxon>
        <taxon>Mollusca</taxon>
        <taxon>Bivalvia</taxon>
        <taxon>Autobranchia</taxon>
        <taxon>Pteriomorphia</taxon>
        <taxon>Mytilida</taxon>
        <taxon>Mytiloidea</taxon>
        <taxon>Mytilidae</taxon>
        <taxon>Mytilinae</taxon>
        <taxon>Mytilus</taxon>
    </lineage>
</organism>
<keyword evidence="3" id="KW-1185">Reference proteome</keyword>
<accession>A0A6J8ATQ0</accession>
<dbReference type="Proteomes" id="UP000507470">
    <property type="component" value="Unassembled WGS sequence"/>
</dbReference>
<dbReference type="Gene3D" id="3.30.420.10">
    <property type="entry name" value="Ribonuclease H-like superfamily/Ribonuclease H"/>
    <property type="match status" value="1"/>
</dbReference>
<dbReference type="GO" id="GO:0015074">
    <property type="term" value="P:DNA integration"/>
    <property type="evidence" value="ECO:0007669"/>
    <property type="project" value="InterPro"/>
</dbReference>
<protein>
    <recommendedName>
        <fullName evidence="1">Integrase catalytic domain-containing protein</fullName>
    </recommendedName>
</protein>
<proteinExistence type="predicted"/>
<dbReference type="InterPro" id="IPR050951">
    <property type="entry name" value="Retrovirus_Pol_polyprotein"/>
</dbReference>
<evidence type="ECO:0000259" key="1">
    <source>
        <dbReference type="PROSITE" id="PS50994"/>
    </source>
</evidence>
<dbReference type="SUPFAM" id="SSF53098">
    <property type="entry name" value="Ribonuclease H-like"/>
    <property type="match status" value="1"/>
</dbReference>
<sequence length="166" mass="19547">MEQEEYDDIFMYLKESKYNDGKNDNDKRMLRRKAKNFVYVLTCMDYTSKWPEAFPIYSKSTAEVGDKLYSTICRFGVMREIESDQGGEFSSKLISYICDTLKIKHITTFPYHPQGNGMVERFNQTLKGMINKTISDHSQDWDKHIKNVYLIKEPPIIIPPNSHHFI</sequence>